<dbReference type="SUPFAM" id="SSF53822">
    <property type="entry name" value="Periplasmic binding protein-like I"/>
    <property type="match status" value="1"/>
</dbReference>
<dbReference type="InterPro" id="IPR028082">
    <property type="entry name" value="Peripla_BP_I"/>
</dbReference>
<keyword evidence="1" id="KW-0812">Transmembrane</keyword>
<feature type="transmembrane region" description="Helical" evidence="1">
    <location>
        <begin position="75"/>
        <end position="98"/>
    </location>
</feature>
<reference evidence="2" key="1">
    <citation type="submission" date="2020-11" db="EMBL/GenBank/DDBJ databases">
        <authorList>
            <person name="Tran Van P."/>
        </authorList>
    </citation>
    <scope>NUCLEOTIDE SEQUENCE</scope>
</reference>
<dbReference type="EMBL" id="OB794089">
    <property type="protein sequence ID" value="CAD7429469.1"/>
    <property type="molecule type" value="Genomic_DNA"/>
</dbReference>
<keyword evidence="1" id="KW-0472">Membrane</keyword>
<evidence type="ECO:0000313" key="2">
    <source>
        <dbReference type="EMBL" id="CAD7429469.1"/>
    </source>
</evidence>
<keyword evidence="1" id="KW-1133">Transmembrane helix</keyword>
<name>A0A7R9E8K4_9NEOP</name>
<proteinExistence type="predicted"/>
<accession>A0A7R9E8K4</accession>
<sequence length="503" mass="56751">MYSYQSVASVVKTVSYEPNILTSRITRAESSSQQVTRVLQTLQSEPLNNQSEGDAAESRSKGAFTRKRWSDCEGVFTLAMVRPVVLLAVVAVVCVARGQKPTSGSKRRDVYIAGFFPYGRHIPESRVGRGVMPSVMLAVDHINENPTVLRNYMLHMYWNDTELQALSEGQLLHVPNNVPPCRGPNLFIFTGFTDGTWSVARLSRVSSNCICELFSSLIGPVPTCPSEVCRAEPMSDWSNDDQDQNNDESQTAGQIFLLNFCPSFYNTTSITPNWTVDLCPHWNVRAQGPLVRVKYVWKLYWRKLHLRLGVEFRSRRCHLFTLKLEKRDTSRDRDITEKEVLQLASTQIVPVTACYYSDCSSYSLLLLRLFQLQLATTQIVPVTACYYSDCSSYSLLLLRLFQLQLATTQIVPICTFLPPEHINNYSVISTLNRGTCGNTFVGRSRWGFPQSHSMSGCYLVRVDSMDATIRGGLNRTLGASFDLLSALSPRRCDYVLLHSSMFR</sequence>
<dbReference type="AlphaFoldDB" id="A0A7R9E8K4"/>
<evidence type="ECO:0000256" key="1">
    <source>
        <dbReference type="SAM" id="Phobius"/>
    </source>
</evidence>
<dbReference type="Gene3D" id="3.40.50.2300">
    <property type="match status" value="1"/>
</dbReference>
<protein>
    <submittedName>
        <fullName evidence="2">Uncharacterized protein</fullName>
    </submittedName>
</protein>
<gene>
    <name evidence="2" type="ORF">TMSB3V08_LOCUS6246</name>
</gene>
<organism evidence="2">
    <name type="scientific">Timema monikensis</name>
    <dbReference type="NCBI Taxonomy" id="170555"/>
    <lineage>
        <taxon>Eukaryota</taxon>
        <taxon>Metazoa</taxon>
        <taxon>Ecdysozoa</taxon>
        <taxon>Arthropoda</taxon>
        <taxon>Hexapoda</taxon>
        <taxon>Insecta</taxon>
        <taxon>Pterygota</taxon>
        <taxon>Neoptera</taxon>
        <taxon>Polyneoptera</taxon>
        <taxon>Phasmatodea</taxon>
        <taxon>Timematodea</taxon>
        <taxon>Timematoidea</taxon>
        <taxon>Timematidae</taxon>
        <taxon>Timema</taxon>
    </lineage>
</organism>